<sequence>MPGRGKGLRSRRTPDSPCENLTTSDRQWDLNNPSNWTVQKLRELDKQGIKTPSSLSKSAIAIPKIFRNRTNSEIIDTSGPLSAEPDVAAESSSEFEQLFIFN</sequence>
<evidence type="ECO:0000313" key="2">
    <source>
        <dbReference type="EMBL" id="CAC5378567.1"/>
    </source>
</evidence>
<protein>
    <submittedName>
        <fullName evidence="2">Uncharacterized protein</fullName>
    </submittedName>
</protein>
<evidence type="ECO:0000256" key="1">
    <source>
        <dbReference type="SAM" id="MobiDB-lite"/>
    </source>
</evidence>
<feature type="compositionally biased region" description="Polar residues" evidence="1">
    <location>
        <begin position="19"/>
        <end position="30"/>
    </location>
</feature>
<organism evidence="2 3">
    <name type="scientific">Mytilus coruscus</name>
    <name type="common">Sea mussel</name>
    <dbReference type="NCBI Taxonomy" id="42192"/>
    <lineage>
        <taxon>Eukaryota</taxon>
        <taxon>Metazoa</taxon>
        <taxon>Spiralia</taxon>
        <taxon>Lophotrochozoa</taxon>
        <taxon>Mollusca</taxon>
        <taxon>Bivalvia</taxon>
        <taxon>Autobranchia</taxon>
        <taxon>Pteriomorphia</taxon>
        <taxon>Mytilida</taxon>
        <taxon>Mytiloidea</taxon>
        <taxon>Mytilidae</taxon>
        <taxon>Mytilinae</taxon>
        <taxon>Mytilus</taxon>
    </lineage>
</organism>
<evidence type="ECO:0000313" key="3">
    <source>
        <dbReference type="Proteomes" id="UP000507470"/>
    </source>
</evidence>
<accession>A0A6J8B9B1</accession>
<dbReference type="Proteomes" id="UP000507470">
    <property type="component" value="Unassembled WGS sequence"/>
</dbReference>
<feature type="compositionally biased region" description="Basic residues" evidence="1">
    <location>
        <begin position="1"/>
        <end position="11"/>
    </location>
</feature>
<proteinExistence type="predicted"/>
<name>A0A6J8B9B1_MYTCO</name>
<reference evidence="2 3" key="1">
    <citation type="submission" date="2020-06" db="EMBL/GenBank/DDBJ databases">
        <authorList>
            <person name="Li R."/>
            <person name="Bekaert M."/>
        </authorList>
    </citation>
    <scope>NUCLEOTIDE SEQUENCE [LARGE SCALE GENOMIC DNA]</scope>
    <source>
        <strain evidence="3">wild</strain>
    </source>
</reference>
<gene>
    <name evidence="2" type="ORF">MCOR_14753</name>
</gene>
<dbReference type="EMBL" id="CACVKT020002575">
    <property type="protein sequence ID" value="CAC5378567.1"/>
    <property type="molecule type" value="Genomic_DNA"/>
</dbReference>
<dbReference type="AlphaFoldDB" id="A0A6J8B9B1"/>
<keyword evidence="3" id="KW-1185">Reference proteome</keyword>
<feature type="region of interest" description="Disordered" evidence="1">
    <location>
        <begin position="1"/>
        <end position="30"/>
    </location>
</feature>